<dbReference type="Pfam" id="PF01966">
    <property type="entry name" value="HD"/>
    <property type="match status" value="1"/>
</dbReference>
<dbReference type="HOGENOM" id="CLU_099360_1_0_9"/>
<dbReference type="AlphaFoldDB" id="E6U691"/>
<evidence type="ECO:0000313" key="2">
    <source>
        <dbReference type="EMBL" id="ADU26858.1"/>
    </source>
</evidence>
<feature type="domain" description="HD" evidence="1">
    <location>
        <begin position="62"/>
        <end position="165"/>
    </location>
</feature>
<reference evidence="2 3" key="1">
    <citation type="submission" date="2010-12" db="EMBL/GenBank/DDBJ databases">
        <title>Complete sequence of Ethanoligenens harbinense YUAN-3.</title>
        <authorList>
            <person name="Lucas S."/>
            <person name="Copeland A."/>
            <person name="Lapidus A."/>
            <person name="Cheng J.-F."/>
            <person name="Bruce D."/>
            <person name="Goodwin L."/>
            <person name="Pitluck S."/>
            <person name="Chertkov O."/>
            <person name="Misra M."/>
            <person name="Detter J.C."/>
            <person name="Han C."/>
            <person name="Tapia R."/>
            <person name="Land M."/>
            <person name="Hauser L."/>
            <person name="Jeffries C."/>
            <person name="Kyrpides N."/>
            <person name="Ivanova N."/>
            <person name="Mikhailova N."/>
            <person name="Wang A."/>
            <person name="Mouttaki H."/>
            <person name="He Z."/>
            <person name="Zhou J."/>
            <person name="Hemme C.L."/>
            <person name="Woyke T."/>
        </authorList>
    </citation>
    <scope>NUCLEOTIDE SEQUENCE [LARGE SCALE GENOMIC DNA]</scope>
    <source>
        <strain evidence="3">DSM 18485 / JCM 12961 / CGMCC 1.5033 / YUAN-3</strain>
    </source>
</reference>
<protein>
    <recommendedName>
        <fullName evidence="1">HD domain-containing protein</fullName>
    </recommendedName>
</protein>
<sequence length="201" mass="22642">MKAIQAMDPEQHTQRKAEFIDLLRGTDRPGMEDLLAWLENDTDFYTAPASTQFHGAFEGGLLNHSLAVYRYLKNFTKALSDVKEDSLVIMGLLHDLCKANFFIKTVRNVKIPGERRWEEQESYAINDQLPMGHGEKSVYLAMKYIPLTNEEALAIRWHMGGFDDAARAYAGGKAQSSAFHDYPVAAALNIADMYVTHILGQ</sequence>
<dbReference type="EMBL" id="CP002400">
    <property type="protein sequence ID" value="ADU26858.1"/>
    <property type="molecule type" value="Genomic_DNA"/>
</dbReference>
<organism evidence="2 3">
    <name type="scientific">Ethanoligenens harbinense (strain DSM 18485 / JCM 12961 / CGMCC 1.5033 / YUAN-3)</name>
    <dbReference type="NCBI Taxonomy" id="663278"/>
    <lineage>
        <taxon>Bacteria</taxon>
        <taxon>Bacillati</taxon>
        <taxon>Bacillota</taxon>
        <taxon>Clostridia</taxon>
        <taxon>Eubacteriales</taxon>
        <taxon>Oscillospiraceae</taxon>
        <taxon>Ethanoligenens</taxon>
    </lineage>
</organism>
<dbReference type="STRING" id="663278.Ethha_1318"/>
<dbReference type="InterPro" id="IPR006674">
    <property type="entry name" value="HD_domain"/>
</dbReference>
<keyword evidence="3" id="KW-1185">Reference proteome</keyword>
<evidence type="ECO:0000313" key="3">
    <source>
        <dbReference type="Proteomes" id="UP000001551"/>
    </source>
</evidence>
<proteinExistence type="predicted"/>
<dbReference type="KEGG" id="eha:Ethha_1318"/>
<dbReference type="Proteomes" id="UP000001551">
    <property type="component" value="Chromosome"/>
</dbReference>
<dbReference type="eggNOG" id="COG3481">
    <property type="taxonomic scope" value="Bacteria"/>
</dbReference>
<gene>
    <name evidence="2" type="ordered locus">Ethha_1318</name>
</gene>
<accession>E6U691</accession>
<evidence type="ECO:0000259" key="1">
    <source>
        <dbReference type="Pfam" id="PF01966"/>
    </source>
</evidence>
<dbReference type="Gene3D" id="1.10.3210.10">
    <property type="entry name" value="Hypothetical protein af1432"/>
    <property type="match status" value="1"/>
</dbReference>
<dbReference type="SUPFAM" id="SSF109604">
    <property type="entry name" value="HD-domain/PDEase-like"/>
    <property type="match status" value="1"/>
</dbReference>
<name>E6U691_ETHHY</name>
<dbReference type="RefSeq" id="WP_013485213.1">
    <property type="nucleotide sequence ID" value="NC_014828.1"/>
</dbReference>